<organism evidence="1 2">
    <name type="scientific">Sungouiella intermedia</name>
    <dbReference type="NCBI Taxonomy" id="45354"/>
    <lineage>
        <taxon>Eukaryota</taxon>
        <taxon>Fungi</taxon>
        <taxon>Dikarya</taxon>
        <taxon>Ascomycota</taxon>
        <taxon>Saccharomycotina</taxon>
        <taxon>Pichiomycetes</taxon>
        <taxon>Metschnikowiaceae</taxon>
        <taxon>Sungouiella</taxon>
    </lineage>
</organism>
<evidence type="ECO:0000313" key="1">
    <source>
        <dbReference type="EMBL" id="SGZ51589.1"/>
    </source>
</evidence>
<keyword evidence="2" id="KW-1185">Reference proteome</keyword>
<dbReference type="AlphaFoldDB" id="A0A1L0G4U0"/>
<reference evidence="1 2" key="1">
    <citation type="submission" date="2016-10" db="EMBL/GenBank/DDBJ databases">
        <authorList>
            <person name="de Groot N.N."/>
        </authorList>
    </citation>
    <scope>NUCLEOTIDE SEQUENCE [LARGE SCALE GENOMIC DNA]</scope>
    <source>
        <strain evidence="1 2">CBS 141442</strain>
    </source>
</reference>
<accession>A0A1L0G4U0</accession>
<gene>
    <name evidence="1" type="ORF">SAMEA4029010_CIC11G00000001544</name>
</gene>
<proteinExistence type="predicted"/>
<protein>
    <submittedName>
        <fullName evidence="1">CIC11C00000001544</fullName>
    </submittedName>
</protein>
<dbReference type="OrthoDB" id="4093324at2759"/>
<sequence>MLRSRLLRRLSTSHFDLAAWKLKLTPTKPSAIRNLLTDYSKLYPYDKLRVLSLSSESVRQSLELLTMLQEKHSGEDIFYHISNNVNSKLFSNLVEDFLFQLMAEGNLNAVVALVHIVYECDNAHYKLSNQFWSILSSEASMRGHHAAASLVYHEIVNPYAAYSNRSMFIQENHLVPFLLLPTAIALLATVFSHSGNLAAVEGLRSYFKRYYSYFGHRKVYETLTISRVEALARTGDLTKTLDAFIDLCLKYRGHTKYRDPKDSARSLKYLSRMGYKERQRNIINNIGLGNHKLDKLQLNEVRTQNITPFQPHIEYNVYHKSGKPHWTILDGVPRVSDLPCFHELVRDHTQRLISEKHSVVDRLLTLITRHHHALHKFVAVSLCELGHVEVAWAVISKLPELYPLLPKKVLYSGPEVFTCIFRSLKRAYEGKASSSEQTSKDLDYILALIYVEWQQLHGFTNAGRRSYLEALLASPAVSKQDVESVLGDWKQNGLKRINLDSSSCDRLRALDIDDTYITPCSIRL</sequence>
<evidence type="ECO:0000313" key="2">
    <source>
        <dbReference type="Proteomes" id="UP000182334"/>
    </source>
</evidence>
<name>A0A1L0G4U0_9ASCO</name>
<dbReference type="Proteomes" id="UP000182334">
    <property type="component" value="Chromosome III"/>
</dbReference>
<dbReference type="EMBL" id="LT635758">
    <property type="protein sequence ID" value="SGZ51589.1"/>
    <property type="molecule type" value="Genomic_DNA"/>
</dbReference>